<dbReference type="InterPro" id="IPR057326">
    <property type="entry name" value="KR_dom"/>
</dbReference>
<dbReference type="GO" id="GO:0004316">
    <property type="term" value="F:3-oxoacyl-[acyl-carrier-protein] reductase (NADPH) activity"/>
    <property type="evidence" value="ECO:0007669"/>
    <property type="project" value="UniProtKB-EC"/>
</dbReference>
<feature type="domain" description="Ketoreductase" evidence="3">
    <location>
        <begin position="16"/>
        <end position="196"/>
    </location>
</feature>
<dbReference type="PROSITE" id="PS00061">
    <property type="entry name" value="ADH_SHORT"/>
    <property type="match status" value="1"/>
</dbReference>
<dbReference type="SMART" id="SM00822">
    <property type="entry name" value="PKS_KR"/>
    <property type="match status" value="1"/>
</dbReference>
<dbReference type="Pfam" id="PF13561">
    <property type="entry name" value="adh_short_C2"/>
    <property type="match status" value="1"/>
</dbReference>
<organism evidence="4 5">
    <name type="scientific">Brevibacterium yomogidense</name>
    <dbReference type="NCBI Taxonomy" id="946573"/>
    <lineage>
        <taxon>Bacteria</taxon>
        <taxon>Bacillati</taxon>
        <taxon>Actinomycetota</taxon>
        <taxon>Actinomycetes</taxon>
        <taxon>Micrococcales</taxon>
        <taxon>Brevibacteriaceae</taxon>
        <taxon>Brevibacterium</taxon>
    </lineage>
</organism>
<dbReference type="RefSeq" id="WP_087008838.1">
    <property type="nucleotide sequence ID" value="NZ_FWFF01000020.1"/>
</dbReference>
<reference evidence="5" key="1">
    <citation type="submission" date="2017-02" db="EMBL/GenBank/DDBJ databases">
        <authorList>
            <person name="Dridi B."/>
        </authorList>
    </citation>
    <scope>NUCLEOTIDE SEQUENCE [LARGE SCALE GENOMIC DNA]</scope>
    <source>
        <strain evidence="5">B Co 03.10</strain>
    </source>
</reference>
<gene>
    <name evidence="4" type="ORF">FM105_12935</name>
</gene>
<comment type="similarity">
    <text evidence="1">Belongs to the short-chain dehydrogenases/reductases (SDR) family.</text>
</comment>
<dbReference type="CDD" id="cd05233">
    <property type="entry name" value="SDR_c"/>
    <property type="match status" value="1"/>
</dbReference>
<dbReference type="SUPFAM" id="SSF51735">
    <property type="entry name" value="NAD(P)-binding Rossmann-fold domains"/>
    <property type="match status" value="1"/>
</dbReference>
<protein>
    <submittedName>
        <fullName evidence="4">3-oxoacyl-[acyl-carrier protein] reductase</fullName>
        <ecNumber evidence="4">1.1.1.100</ecNumber>
    </submittedName>
</protein>
<dbReference type="Gene3D" id="3.40.50.720">
    <property type="entry name" value="NAD(P)-binding Rossmann-like Domain"/>
    <property type="match status" value="1"/>
</dbReference>
<dbReference type="InterPro" id="IPR036291">
    <property type="entry name" value="NAD(P)-bd_dom_sf"/>
</dbReference>
<sequence>MSDLPNIPSLFDLADRTAVVVGSASGLGRATAVGLADAGAHVVCADLNTHGAQETAQIIADRGGRGEAVALDITSTENVEAVAEQFADAHVLVMTPGFNVRKKMAATTDEEFDRVIDINLKGTYRLMRAFGTRMAERGRGSIVTFASFRALVIEPGQGLYAAAKAGVVQLTKTLASELGGSGVRVNSILPGPFETPLTEQIKADREWWDAYAEKGTLGRWGVLHEIAGPVLFLASDASSYVTGHSLLVDGGWMAQDGRFTPRV</sequence>
<dbReference type="GO" id="GO:0030497">
    <property type="term" value="P:fatty acid elongation"/>
    <property type="evidence" value="ECO:0007669"/>
    <property type="project" value="TreeGrafter"/>
</dbReference>
<dbReference type="EC" id="1.1.1.100" evidence="4"/>
<evidence type="ECO:0000259" key="3">
    <source>
        <dbReference type="SMART" id="SM00822"/>
    </source>
</evidence>
<dbReference type="Proteomes" id="UP000196581">
    <property type="component" value="Unassembled WGS sequence"/>
</dbReference>
<dbReference type="InterPro" id="IPR002347">
    <property type="entry name" value="SDR_fam"/>
</dbReference>
<evidence type="ECO:0000313" key="4">
    <source>
        <dbReference type="EMBL" id="SLN00556.1"/>
    </source>
</evidence>
<proteinExistence type="inferred from homology"/>
<evidence type="ECO:0000256" key="1">
    <source>
        <dbReference type="ARBA" id="ARBA00006484"/>
    </source>
</evidence>
<evidence type="ECO:0000256" key="2">
    <source>
        <dbReference type="ARBA" id="ARBA00023002"/>
    </source>
</evidence>
<name>A0A1X6XN21_9MICO</name>
<dbReference type="EMBL" id="FWFF01000020">
    <property type="protein sequence ID" value="SLN00556.1"/>
    <property type="molecule type" value="Genomic_DNA"/>
</dbReference>
<dbReference type="PRINTS" id="PR00081">
    <property type="entry name" value="GDHRDH"/>
</dbReference>
<accession>A0A1X6XN21</accession>
<evidence type="ECO:0000313" key="5">
    <source>
        <dbReference type="Proteomes" id="UP000196581"/>
    </source>
</evidence>
<keyword evidence="5" id="KW-1185">Reference proteome</keyword>
<dbReference type="PANTHER" id="PTHR42760">
    <property type="entry name" value="SHORT-CHAIN DEHYDROGENASES/REDUCTASES FAMILY MEMBER"/>
    <property type="match status" value="1"/>
</dbReference>
<dbReference type="FunFam" id="3.40.50.720:FF:000084">
    <property type="entry name" value="Short-chain dehydrogenase reductase"/>
    <property type="match status" value="1"/>
</dbReference>
<keyword evidence="2 4" id="KW-0560">Oxidoreductase</keyword>
<dbReference type="PANTHER" id="PTHR42760:SF135">
    <property type="entry name" value="BLL7886 PROTEIN"/>
    <property type="match status" value="1"/>
</dbReference>
<dbReference type="InterPro" id="IPR020904">
    <property type="entry name" value="Sc_DH/Rdtase_CS"/>
</dbReference>
<dbReference type="AlphaFoldDB" id="A0A1X6XN21"/>
<dbReference type="PRINTS" id="PR00080">
    <property type="entry name" value="SDRFAMILY"/>
</dbReference>